<dbReference type="Proteomes" id="UP000214746">
    <property type="component" value="Unassembled WGS sequence"/>
</dbReference>
<comment type="caution">
    <text evidence="2">The sequence shown here is derived from an EMBL/GenBank/DDBJ whole genome shotgun (WGS) entry which is preliminary data.</text>
</comment>
<name>A0A2W1N9D6_PAEXE</name>
<protein>
    <submittedName>
        <fullName evidence="2">Uncharacterized protein</fullName>
    </submittedName>
</protein>
<dbReference type="OrthoDB" id="2360619at2"/>
<dbReference type="EMBL" id="NHRJ02000013">
    <property type="protein sequence ID" value="PZE19761.1"/>
    <property type="molecule type" value="Genomic_DNA"/>
</dbReference>
<sequence>MLTFEEKIKIIESFPELQRKDVSLGRVNYQYEDSIYEKKNVVYHLHPNGNGYVYAGNLPGYETDSKQLVNIRDYSADQLRTLLAAAIRLLSGDTTPTKESANEAVRASDSNVGLSASHSDHEQWVNPDNETLILTREDELWHLYFGDNLESAFETYEEAEEYLLDEGFQRKG</sequence>
<keyword evidence="3" id="KW-1185">Reference proteome</keyword>
<evidence type="ECO:0000313" key="2">
    <source>
        <dbReference type="EMBL" id="PZE19761.1"/>
    </source>
</evidence>
<evidence type="ECO:0000256" key="1">
    <source>
        <dbReference type="SAM" id="MobiDB-lite"/>
    </source>
</evidence>
<gene>
    <name evidence="2" type="ORF">CBW46_016575</name>
</gene>
<proteinExistence type="predicted"/>
<reference evidence="2" key="1">
    <citation type="submission" date="2018-06" db="EMBL/GenBank/DDBJ databases">
        <title>Paenibacillus xerothermodurans sp. nov. an extremely dry heat resistant spore forming bacterium isolated from the soil of Cape Canaveral, Florida.</title>
        <authorList>
            <person name="Seuylemezian A."/>
            <person name="Kaur N."/>
            <person name="Patil P."/>
            <person name="Patil P."/>
            <person name="Mayilraj S."/>
            <person name="Vaishampayan P."/>
        </authorList>
    </citation>
    <scope>NUCLEOTIDE SEQUENCE [LARGE SCALE GENOMIC DNA]</scope>
    <source>
        <strain evidence="2">ATCC 27380</strain>
    </source>
</reference>
<feature type="region of interest" description="Disordered" evidence="1">
    <location>
        <begin position="95"/>
        <end position="121"/>
    </location>
</feature>
<accession>A0A2W1N9D6</accession>
<organism evidence="2 3">
    <name type="scientific">Paenibacillus xerothermodurans</name>
    <dbReference type="NCBI Taxonomy" id="1977292"/>
    <lineage>
        <taxon>Bacteria</taxon>
        <taxon>Bacillati</taxon>
        <taxon>Bacillota</taxon>
        <taxon>Bacilli</taxon>
        <taxon>Bacillales</taxon>
        <taxon>Paenibacillaceae</taxon>
        <taxon>Paenibacillus</taxon>
    </lineage>
</organism>
<dbReference type="RefSeq" id="WP_089201109.1">
    <property type="nucleotide sequence ID" value="NZ_NHRJ02000013.1"/>
</dbReference>
<evidence type="ECO:0000313" key="3">
    <source>
        <dbReference type="Proteomes" id="UP000214746"/>
    </source>
</evidence>
<dbReference type="AlphaFoldDB" id="A0A2W1N9D6"/>
<feature type="compositionally biased region" description="Polar residues" evidence="1">
    <location>
        <begin position="108"/>
        <end position="117"/>
    </location>
</feature>